<accession>A0A2S9IBK3</accession>
<evidence type="ECO:0000256" key="5">
    <source>
        <dbReference type="ARBA" id="ARBA00023136"/>
    </source>
</evidence>
<evidence type="ECO:0000256" key="6">
    <source>
        <dbReference type="SAM" id="Phobius"/>
    </source>
</evidence>
<feature type="transmembrane region" description="Helical" evidence="6">
    <location>
        <begin position="264"/>
        <end position="285"/>
    </location>
</feature>
<evidence type="ECO:0000256" key="3">
    <source>
        <dbReference type="ARBA" id="ARBA00022692"/>
    </source>
</evidence>
<feature type="transmembrane region" description="Helical" evidence="6">
    <location>
        <begin position="190"/>
        <end position="213"/>
    </location>
</feature>
<dbReference type="GO" id="GO:0140359">
    <property type="term" value="F:ABC-type transporter activity"/>
    <property type="evidence" value="ECO:0007669"/>
    <property type="project" value="InterPro"/>
</dbReference>
<dbReference type="OrthoDB" id="5592991at2"/>
<dbReference type="RefSeq" id="WP_105592961.1">
    <property type="nucleotide sequence ID" value="NZ_PDET01000007.1"/>
</dbReference>
<sequence>MAMAGINRRLWAFRRAFRHEILVSWRKPVVHWLGWCFPLLLFALIASNFSAGTLLDLPVVAVDSDRSEASRQLIRDLNAGSHAEVTVADGGLPDALERLRRAEDYAVLMIPPYFEADLLAGRQPRISLYYNALFYGAGFYSTQDFSGLMTDLNNQYRPWLLAASSRTMPVLPNVSLDYDSLFNASASYIYYQQFAACIHLVQLFTVTLTIWLLARARPLIYQRHFAAAVLGKLFPFTLCYTALLMTEIALLVGIFDARVVGNPFYMLAVAFFYVMAAQSLGVMLFTFTGSAITAYSMMGIFVSLALTFSGIAMPELSMPWPAQLISNIEPLTHALYAMFDIFLRDVPGKPVTSVCALLMIYPLIAALLVRKRLYQRLIKPEVVQ</sequence>
<dbReference type="Gene3D" id="3.40.1710.10">
    <property type="entry name" value="abc type-2 transporter like domain"/>
    <property type="match status" value="1"/>
</dbReference>
<keyword evidence="2" id="KW-1003">Cell membrane</keyword>
<dbReference type="AlphaFoldDB" id="A0A2S9IBK3"/>
<evidence type="ECO:0000313" key="9">
    <source>
        <dbReference type="Proteomes" id="UP000239181"/>
    </source>
</evidence>
<feature type="transmembrane region" description="Helical" evidence="6">
    <location>
        <begin position="292"/>
        <end position="313"/>
    </location>
</feature>
<dbReference type="InterPro" id="IPR051449">
    <property type="entry name" value="ABC-2_transporter_component"/>
</dbReference>
<dbReference type="PANTHER" id="PTHR30294">
    <property type="entry name" value="MEMBRANE COMPONENT OF ABC TRANSPORTER YHHJ-RELATED"/>
    <property type="match status" value="1"/>
</dbReference>
<reference evidence="8 9" key="1">
    <citation type="submission" date="2017-10" db="EMBL/GenBank/DDBJ databases">
        <title>Draft genome of two endophytic bacteria isolated from 'guarana' Paullinia cupana (Mart.) Ducke.</title>
        <authorList>
            <person name="Siqueira K.A."/>
            <person name="Liotti R.G."/>
            <person name="Mendes T.A."/>
            <person name="Soares M.A."/>
        </authorList>
    </citation>
    <scope>NUCLEOTIDE SEQUENCE [LARGE SCALE GENOMIC DNA]</scope>
    <source>
        <strain evidence="8 9">342</strain>
    </source>
</reference>
<protein>
    <submittedName>
        <fullName evidence="8">Antibiotic ABC transporter permease</fullName>
    </submittedName>
</protein>
<keyword evidence="3 6" id="KW-0812">Transmembrane</keyword>
<gene>
    <name evidence="8" type="ORF">CQW29_11950</name>
</gene>
<comment type="subcellular location">
    <subcellularLocation>
        <location evidence="1">Cell membrane</location>
        <topology evidence="1">Multi-pass membrane protein</topology>
    </subcellularLocation>
</comment>
<feature type="transmembrane region" description="Helical" evidence="6">
    <location>
        <begin position="225"/>
        <end position="252"/>
    </location>
</feature>
<keyword evidence="9" id="KW-1185">Reference proteome</keyword>
<evidence type="ECO:0000259" key="7">
    <source>
        <dbReference type="Pfam" id="PF12698"/>
    </source>
</evidence>
<dbReference type="EMBL" id="PDET01000007">
    <property type="protein sequence ID" value="PRD15179.1"/>
    <property type="molecule type" value="Genomic_DNA"/>
</dbReference>
<keyword evidence="4 6" id="KW-1133">Transmembrane helix</keyword>
<dbReference type="Proteomes" id="UP000239181">
    <property type="component" value="Unassembled WGS sequence"/>
</dbReference>
<dbReference type="Pfam" id="PF12698">
    <property type="entry name" value="ABC2_membrane_3"/>
    <property type="match status" value="1"/>
</dbReference>
<feature type="transmembrane region" description="Helical" evidence="6">
    <location>
        <begin position="351"/>
        <end position="369"/>
    </location>
</feature>
<dbReference type="InterPro" id="IPR013525">
    <property type="entry name" value="ABC2_TM"/>
</dbReference>
<comment type="caution">
    <text evidence="8">The sequence shown here is derived from an EMBL/GenBank/DDBJ whole genome shotgun (WGS) entry which is preliminary data.</text>
</comment>
<name>A0A2S9IBK3_9GAMM</name>
<evidence type="ECO:0000256" key="4">
    <source>
        <dbReference type="ARBA" id="ARBA00022989"/>
    </source>
</evidence>
<evidence type="ECO:0000256" key="2">
    <source>
        <dbReference type="ARBA" id="ARBA00022475"/>
    </source>
</evidence>
<feature type="domain" description="ABC-2 type transporter transmembrane" evidence="7">
    <location>
        <begin position="35"/>
        <end position="368"/>
    </location>
</feature>
<proteinExistence type="predicted"/>
<keyword evidence="5 6" id="KW-0472">Membrane</keyword>
<dbReference type="GO" id="GO:0005886">
    <property type="term" value="C:plasma membrane"/>
    <property type="evidence" value="ECO:0007669"/>
    <property type="project" value="UniProtKB-SubCell"/>
</dbReference>
<organism evidence="8 9">
    <name type="scientific">Pantoea coffeiphila</name>
    <dbReference type="NCBI Taxonomy" id="1465635"/>
    <lineage>
        <taxon>Bacteria</taxon>
        <taxon>Pseudomonadati</taxon>
        <taxon>Pseudomonadota</taxon>
        <taxon>Gammaproteobacteria</taxon>
        <taxon>Enterobacterales</taxon>
        <taxon>Erwiniaceae</taxon>
        <taxon>Pantoea</taxon>
    </lineage>
</organism>
<evidence type="ECO:0000313" key="8">
    <source>
        <dbReference type="EMBL" id="PRD15179.1"/>
    </source>
</evidence>
<dbReference type="PANTHER" id="PTHR30294:SF47">
    <property type="entry name" value="INNER MEMBRANE TRANSPORT PERMEASE YHHJ"/>
    <property type="match status" value="1"/>
</dbReference>
<evidence type="ECO:0000256" key="1">
    <source>
        <dbReference type="ARBA" id="ARBA00004651"/>
    </source>
</evidence>